<comment type="subunit">
    <text evidence="10">The complex is composed of six subunits: RnfA, RnfB, RnfC, RnfD, RnfE and RnfG.</text>
</comment>
<dbReference type="PANTHER" id="PTHR30578:SF0">
    <property type="entry name" value="ION-TRANSLOCATING OXIDOREDUCTASE COMPLEX SUBUNIT D"/>
    <property type="match status" value="1"/>
</dbReference>
<feature type="transmembrane region" description="Helical" evidence="10">
    <location>
        <begin position="271"/>
        <end position="289"/>
    </location>
</feature>
<dbReference type="EC" id="7.-.-.-" evidence="10"/>
<evidence type="ECO:0000256" key="2">
    <source>
        <dbReference type="ARBA" id="ARBA00022553"/>
    </source>
</evidence>
<dbReference type="InterPro" id="IPR011303">
    <property type="entry name" value="RnfD_bac"/>
</dbReference>
<evidence type="ECO:0000256" key="1">
    <source>
        <dbReference type="ARBA" id="ARBA00022448"/>
    </source>
</evidence>
<keyword evidence="9 10" id="KW-0472">Membrane</keyword>
<gene>
    <name evidence="10" type="primary">rnfD</name>
    <name evidence="11" type="ORF">GBZ86_06445</name>
</gene>
<evidence type="ECO:0000256" key="3">
    <source>
        <dbReference type="ARBA" id="ARBA00022630"/>
    </source>
</evidence>
<keyword evidence="10" id="KW-1003">Cell membrane</keyword>
<comment type="function">
    <text evidence="10">Part of a membrane-bound complex that couples electron transfer with translocation of ions across the membrane.</text>
</comment>
<dbReference type="GO" id="GO:0055085">
    <property type="term" value="P:transmembrane transport"/>
    <property type="evidence" value="ECO:0007669"/>
    <property type="project" value="InterPro"/>
</dbReference>
<reference evidence="11 12" key="1">
    <citation type="submission" date="2019-10" db="EMBL/GenBank/DDBJ databases">
        <title>The Genome Sequence of Clostridium tarantellae Isolated from Fish Brain.</title>
        <authorList>
            <person name="Bano L."/>
            <person name="Kiel M."/>
            <person name="Sales G."/>
            <person name="Doxey A.C."/>
            <person name="Mansfield M.J."/>
            <person name="Schiavone M."/>
            <person name="Rossetto O."/>
            <person name="Pirazzini M."/>
            <person name="Dobrindt U."/>
            <person name="Montecucco C."/>
        </authorList>
    </citation>
    <scope>NUCLEOTIDE SEQUENCE [LARGE SCALE GENOMIC DNA]</scope>
    <source>
        <strain evidence="11 12">DSM 3997</strain>
    </source>
</reference>
<comment type="subcellular location">
    <subcellularLocation>
        <location evidence="10">Cell membrane</location>
        <topology evidence="10">Multi-pass membrane protein</topology>
    </subcellularLocation>
</comment>
<evidence type="ECO:0000256" key="5">
    <source>
        <dbReference type="ARBA" id="ARBA00022692"/>
    </source>
</evidence>
<keyword evidence="11" id="KW-0830">Ubiquinone</keyword>
<keyword evidence="1 10" id="KW-0813">Transport</keyword>
<comment type="cofactor">
    <cofactor evidence="10">
        <name>FMN</name>
        <dbReference type="ChEBI" id="CHEBI:58210"/>
    </cofactor>
</comment>
<protein>
    <recommendedName>
        <fullName evidence="10">Ion-translocating oxidoreductase complex subunit D</fullName>
        <ecNumber evidence="10">7.-.-.-</ecNumber>
    </recommendedName>
    <alternativeName>
        <fullName evidence="10">Rnf electron transport complex subunit D</fullName>
    </alternativeName>
</protein>
<keyword evidence="2 10" id="KW-0597">Phosphoprotein</keyword>
<evidence type="ECO:0000256" key="6">
    <source>
        <dbReference type="ARBA" id="ARBA00022967"/>
    </source>
</evidence>
<keyword evidence="6 10" id="KW-1278">Translocase</keyword>
<feature type="transmembrane region" description="Helical" evidence="10">
    <location>
        <begin position="59"/>
        <end position="76"/>
    </location>
</feature>
<keyword evidence="4 10" id="KW-0288">FMN</keyword>
<comment type="caution">
    <text evidence="11">The sequence shown here is derived from an EMBL/GenBank/DDBJ whole genome shotgun (WGS) entry which is preliminary data.</text>
</comment>
<dbReference type="EMBL" id="WHJC01000064">
    <property type="protein sequence ID" value="MPQ43397.1"/>
    <property type="molecule type" value="Genomic_DNA"/>
</dbReference>
<evidence type="ECO:0000256" key="9">
    <source>
        <dbReference type="ARBA" id="ARBA00023136"/>
    </source>
</evidence>
<feature type="transmembrane region" description="Helical" evidence="10">
    <location>
        <begin position="35"/>
        <end position="53"/>
    </location>
</feature>
<keyword evidence="3 10" id="KW-0285">Flavoprotein</keyword>
<dbReference type="AlphaFoldDB" id="A0A6I1MMN9"/>
<dbReference type="PANTHER" id="PTHR30578">
    <property type="entry name" value="ELECTRON TRANSPORT COMPLEX PROTEIN RNFD"/>
    <property type="match status" value="1"/>
</dbReference>
<feature type="transmembrane region" description="Helical" evidence="10">
    <location>
        <begin position="295"/>
        <end position="314"/>
    </location>
</feature>
<dbReference type="HAMAP" id="MF_00462">
    <property type="entry name" value="RsxD_RnfD"/>
    <property type="match status" value="1"/>
</dbReference>
<feature type="transmembrane region" description="Helical" evidence="10">
    <location>
        <begin position="218"/>
        <end position="236"/>
    </location>
</feature>
<evidence type="ECO:0000256" key="10">
    <source>
        <dbReference type="HAMAP-Rule" id="MF_00462"/>
    </source>
</evidence>
<comment type="similarity">
    <text evidence="10">Belongs to the NqrB/RnfD family.</text>
</comment>
<feature type="transmembrane region" description="Helical" evidence="10">
    <location>
        <begin position="242"/>
        <end position="259"/>
    </location>
</feature>
<dbReference type="Pfam" id="PF03116">
    <property type="entry name" value="NQR2_RnfD_RnfE"/>
    <property type="match status" value="1"/>
</dbReference>
<dbReference type="OrthoDB" id="9776359at2"/>
<accession>A0A6I1MMN9</accession>
<keyword evidence="7 10" id="KW-0249">Electron transport</keyword>
<dbReference type="InterPro" id="IPR004338">
    <property type="entry name" value="NqrB/RnfD"/>
</dbReference>
<organism evidence="11 12">
    <name type="scientific">Clostridium tarantellae</name>
    <dbReference type="NCBI Taxonomy" id="39493"/>
    <lineage>
        <taxon>Bacteria</taxon>
        <taxon>Bacillati</taxon>
        <taxon>Bacillota</taxon>
        <taxon>Clostridia</taxon>
        <taxon>Eubacteriales</taxon>
        <taxon>Clostridiaceae</taxon>
        <taxon>Clostridium</taxon>
    </lineage>
</organism>
<evidence type="ECO:0000313" key="12">
    <source>
        <dbReference type="Proteomes" id="UP000430345"/>
    </source>
</evidence>
<feature type="transmembrane region" description="Helical" evidence="10">
    <location>
        <begin position="183"/>
        <end position="206"/>
    </location>
</feature>
<evidence type="ECO:0000256" key="8">
    <source>
        <dbReference type="ARBA" id="ARBA00022989"/>
    </source>
</evidence>
<evidence type="ECO:0000256" key="7">
    <source>
        <dbReference type="ARBA" id="ARBA00022982"/>
    </source>
</evidence>
<sequence length="327" mass="35691">MDNTLNNLNLDNNKDFKLLKSKAPHIKSPITTQKIMLDVIIALIPTTIAGIYFFGIKSLFLIIISIFFAILSEFIFQKLTHKEITISDLSAAVTGLLLALNLPVTTPLWIVAIGSIIAIILVKQCFGGLGFNFMNPALAARAFILSAWPESISNYTLDGITTATPLTYIKNGEASIISLSDAFVGNIPGCIGEVSALALIIGGIYLLYRKVITWHIPITYISTVFLLTTIIGRDVYLKENGFYEILTGGLLIGAIFMATDYTTSPMTKSGQVVFAFGCGLITSLIRIFGGYPEGVSYAIILMNLTVPIIDHYIIPKSFGFTKSLKHY</sequence>
<evidence type="ECO:0000256" key="4">
    <source>
        <dbReference type="ARBA" id="ARBA00022643"/>
    </source>
</evidence>
<keyword evidence="8 10" id="KW-1133">Transmembrane helix</keyword>
<name>A0A6I1MMN9_9CLOT</name>
<dbReference type="GO" id="GO:0005886">
    <property type="term" value="C:plasma membrane"/>
    <property type="evidence" value="ECO:0007669"/>
    <property type="project" value="UniProtKB-SubCell"/>
</dbReference>
<dbReference type="RefSeq" id="WP_152888878.1">
    <property type="nucleotide sequence ID" value="NZ_WHJC01000064.1"/>
</dbReference>
<dbReference type="Proteomes" id="UP000430345">
    <property type="component" value="Unassembled WGS sequence"/>
</dbReference>
<evidence type="ECO:0000313" key="11">
    <source>
        <dbReference type="EMBL" id="MPQ43397.1"/>
    </source>
</evidence>
<proteinExistence type="inferred from homology"/>
<dbReference type="GO" id="GO:0022900">
    <property type="term" value="P:electron transport chain"/>
    <property type="evidence" value="ECO:0007669"/>
    <property type="project" value="UniProtKB-UniRule"/>
</dbReference>
<keyword evidence="12" id="KW-1185">Reference proteome</keyword>
<keyword evidence="5 10" id="KW-0812">Transmembrane</keyword>
<feature type="modified residue" description="FMN phosphoryl threonine" evidence="10">
    <location>
        <position position="164"/>
    </location>
</feature>